<keyword evidence="1" id="KW-0472">Membrane</keyword>
<dbReference type="AlphaFoldDB" id="A0A6I4SX85"/>
<organism evidence="3 4">
    <name type="scientific">Croceibacterium salegens</name>
    <dbReference type="NCBI Taxonomy" id="1737568"/>
    <lineage>
        <taxon>Bacteria</taxon>
        <taxon>Pseudomonadati</taxon>
        <taxon>Pseudomonadota</taxon>
        <taxon>Alphaproteobacteria</taxon>
        <taxon>Sphingomonadales</taxon>
        <taxon>Erythrobacteraceae</taxon>
        <taxon>Croceibacterium</taxon>
    </lineage>
</organism>
<evidence type="ECO:0000256" key="1">
    <source>
        <dbReference type="SAM" id="Phobius"/>
    </source>
</evidence>
<dbReference type="EMBL" id="WTYM01000052">
    <property type="protein sequence ID" value="MXO60601.1"/>
    <property type="molecule type" value="Genomic_DNA"/>
</dbReference>
<feature type="transmembrane region" description="Helical" evidence="1">
    <location>
        <begin position="12"/>
        <end position="40"/>
    </location>
</feature>
<gene>
    <name evidence="3" type="ORF">GRI89_13735</name>
</gene>
<evidence type="ECO:0000313" key="4">
    <source>
        <dbReference type="Proteomes" id="UP000433652"/>
    </source>
</evidence>
<evidence type="ECO:0000313" key="3">
    <source>
        <dbReference type="EMBL" id="MXO60601.1"/>
    </source>
</evidence>
<keyword evidence="1" id="KW-0812">Transmembrane</keyword>
<keyword evidence="4" id="KW-1185">Reference proteome</keyword>
<dbReference type="PANTHER" id="PTHR34473:SF2">
    <property type="entry name" value="UPF0699 TRANSMEMBRANE PROTEIN YDBT"/>
    <property type="match status" value="1"/>
</dbReference>
<feature type="transmembrane region" description="Helical" evidence="1">
    <location>
        <begin position="220"/>
        <end position="242"/>
    </location>
</feature>
<keyword evidence="1" id="KW-1133">Transmembrane helix</keyword>
<reference evidence="3 4" key="1">
    <citation type="submission" date="2019-12" db="EMBL/GenBank/DDBJ databases">
        <title>Genomic-based taxomic classification of the family Erythrobacteraceae.</title>
        <authorList>
            <person name="Xu L."/>
        </authorList>
    </citation>
    <scope>NUCLEOTIDE SEQUENCE [LARGE SCALE GENOMIC DNA]</scope>
    <source>
        <strain evidence="3 4">MCCC 1K01500</strain>
    </source>
</reference>
<feature type="domain" description="YdbS-like PH" evidence="2">
    <location>
        <begin position="405"/>
        <end position="476"/>
    </location>
</feature>
<feature type="transmembrane region" description="Helical" evidence="1">
    <location>
        <begin position="381"/>
        <end position="399"/>
    </location>
</feature>
<dbReference type="PIRSF" id="PIRSF026631">
    <property type="entry name" value="UCP026631"/>
    <property type="match status" value="1"/>
</dbReference>
<dbReference type="PANTHER" id="PTHR34473">
    <property type="entry name" value="UPF0699 TRANSMEMBRANE PROTEIN YDBS"/>
    <property type="match status" value="1"/>
</dbReference>
<protein>
    <submittedName>
        <fullName evidence="3">PH domain-containing protein</fullName>
    </submittedName>
</protein>
<dbReference type="Proteomes" id="UP000433652">
    <property type="component" value="Unassembled WGS sequence"/>
</dbReference>
<comment type="caution">
    <text evidence="3">The sequence shown here is derived from an EMBL/GenBank/DDBJ whole genome shotgun (WGS) entry which is preliminary data.</text>
</comment>
<sequence>MALTAMLRGGLPAFAGLVGTGAIGMGLIVLLPAMAALLSISMGVAWLKWRHLTYTTGHDSIRVERGLLSRHARAVPYDRIQDVGLEQKLLPRLFGLAEVKFETGAGGKDELSLTYLSLEEADRLRELVKERKSLDVTPEVAPEGVVPDGSAAPVLFAMDNRRVMTFGLFEFSLVIFAVLLGAAQQFDFLLPFDPWNWERWAEFATSHRHDFDWLGATGRFGAVLAVVFGFLAVAGAGVLTGVARTFAREYGFTLERTAKGFRRRRGLFTRTDVVMPVHRVQALKIATGALRRRFGWHGLSFVSLAQDAKAANHAVVPFAQMDEIAPVVEAAGFELPDNGVAWHRASRRYRIDSVIRSIVAFGVPATAAAGIALLLSGGNAVSTSATAIGLALLGFVLAVRHWFVWRHTRHALDGPQLFVQHGWLAPRLDIASQVKIQSVEIVQGPIARHRGYAGIKFGLAGGTLEMHGVPLEEACGIRQAVIDSAAAVDFSALPR</sequence>
<accession>A0A6I4SX85</accession>
<proteinExistence type="predicted"/>
<dbReference type="Pfam" id="PF03703">
    <property type="entry name" value="bPH_2"/>
    <property type="match status" value="3"/>
</dbReference>
<dbReference type="OrthoDB" id="8481729at2"/>
<feature type="transmembrane region" description="Helical" evidence="1">
    <location>
        <begin position="354"/>
        <end position="375"/>
    </location>
</feature>
<feature type="domain" description="YdbS-like PH" evidence="2">
    <location>
        <begin position="252"/>
        <end position="309"/>
    </location>
</feature>
<dbReference type="InterPro" id="IPR005182">
    <property type="entry name" value="YdbS-like_PH"/>
</dbReference>
<name>A0A6I4SX85_9SPHN</name>
<feature type="transmembrane region" description="Helical" evidence="1">
    <location>
        <begin position="163"/>
        <end position="183"/>
    </location>
</feature>
<dbReference type="InterPro" id="IPR014529">
    <property type="entry name" value="UCP026631"/>
</dbReference>
<feature type="domain" description="YdbS-like PH" evidence="2">
    <location>
        <begin position="49"/>
        <end position="127"/>
    </location>
</feature>
<evidence type="ECO:0000259" key="2">
    <source>
        <dbReference type="Pfam" id="PF03703"/>
    </source>
</evidence>